<protein>
    <submittedName>
        <fullName evidence="1">Uncharacterized protein</fullName>
    </submittedName>
</protein>
<dbReference type="Proteomes" id="UP000030764">
    <property type="component" value="Unassembled WGS sequence"/>
</dbReference>
<keyword evidence="2" id="KW-1185">Reference proteome</keyword>
<reference evidence="1 2" key="1">
    <citation type="journal article" date="2014" name="Nat. Genet.">
        <title>Genome and transcriptome of the porcine whipworm Trichuris suis.</title>
        <authorList>
            <person name="Jex A.R."/>
            <person name="Nejsum P."/>
            <person name="Schwarz E.M."/>
            <person name="Hu L."/>
            <person name="Young N.D."/>
            <person name="Hall R.S."/>
            <person name="Korhonen P.K."/>
            <person name="Liao S."/>
            <person name="Thamsborg S."/>
            <person name="Xia J."/>
            <person name="Xu P."/>
            <person name="Wang S."/>
            <person name="Scheerlinck J.P."/>
            <person name="Hofmann A."/>
            <person name="Sternberg P.W."/>
            <person name="Wang J."/>
            <person name="Gasser R.B."/>
        </authorList>
    </citation>
    <scope>NUCLEOTIDE SEQUENCE [LARGE SCALE GENOMIC DNA]</scope>
    <source>
        <strain evidence="1">DCEP-RM93M</strain>
    </source>
</reference>
<dbReference type="EMBL" id="KL363203">
    <property type="protein sequence ID" value="KFD55025.1"/>
    <property type="molecule type" value="Genomic_DNA"/>
</dbReference>
<sequence length="75" mass="8291">MSRSKSKVQIEAKLNKLPPMGYSKKTVEIAALIEEPIKATTIVILASCLIWKLKAMRTNAYLATVKNCGIKEVIT</sequence>
<organism evidence="1 2">
    <name type="scientific">Trichuris suis</name>
    <name type="common">pig whipworm</name>
    <dbReference type="NCBI Taxonomy" id="68888"/>
    <lineage>
        <taxon>Eukaryota</taxon>
        <taxon>Metazoa</taxon>
        <taxon>Ecdysozoa</taxon>
        <taxon>Nematoda</taxon>
        <taxon>Enoplea</taxon>
        <taxon>Dorylaimia</taxon>
        <taxon>Trichinellida</taxon>
        <taxon>Trichuridae</taxon>
        <taxon>Trichuris</taxon>
    </lineage>
</organism>
<evidence type="ECO:0000313" key="2">
    <source>
        <dbReference type="Proteomes" id="UP000030764"/>
    </source>
</evidence>
<gene>
    <name evidence="1" type="ORF">M513_04207</name>
</gene>
<dbReference type="AlphaFoldDB" id="A0A085MCS9"/>
<name>A0A085MCS9_9BILA</name>
<proteinExistence type="predicted"/>
<accession>A0A085MCS9</accession>
<evidence type="ECO:0000313" key="1">
    <source>
        <dbReference type="EMBL" id="KFD55025.1"/>
    </source>
</evidence>